<name>A0ABM6VD99_9ACTN</name>
<protein>
    <submittedName>
        <fullName evidence="2">Uncharacterized protein</fullName>
    </submittedName>
</protein>
<sequence length="70" mass="7141">MKILLPGLRLLRFDWVLAALQPTPDAVDRMGGADQADGDLTGSGRGVGVGRAEHADAVAGIDVTVSGAEL</sequence>
<gene>
    <name evidence="2" type="ORF">DDQ41_25400</name>
</gene>
<dbReference type="EMBL" id="CP029254">
    <property type="protein sequence ID" value="AWK11699.1"/>
    <property type="molecule type" value="Genomic_DNA"/>
</dbReference>
<feature type="region of interest" description="Disordered" evidence="1">
    <location>
        <begin position="27"/>
        <end position="46"/>
    </location>
</feature>
<dbReference type="Proteomes" id="UP000245051">
    <property type="component" value="Chromosome"/>
</dbReference>
<evidence type="ECO:0000313" key="2">
    <source>
        <dbReference type="EMBL" id="AWK11699.1"/>
    </source>
</evidence>
<keyword evidence="3" id="KW-1185">Reference proteome</keyword>
<organism evidence="2 3">
    <name type="scientific">Streptomyces spongiicola</name>
    <dbReference type="NCBI Taxonomy" id="1690221"/>
    <lineage>
        <taxon>Bacteria</taxon>
        <taxon>Bacillati</taxon>
        <taxon>Actinomycetota</taxon>
        <taxon>Actinomycetes</taxon>
        <taxon>Kitasatosporales</taxon>
        <taxon>Streptomycetaceae</taxon>
        <taxon>Streptomyces</taxon>
    </lineage>
</organism>
<evidence type="ECO:0000313" key="3">
    <source>
        <dbReference type="Proteomes" id="UP000245051"/>
    </source>
</evidence>
<reference evidence="2 3" key="1">
    <citation type="submission" date="2018-05" db="EMBL/GenBank/DDBJ databases">
        <title>Complete genome sequence of the Type Strain of Streptomyces spongiicola HNM0071, the producer of staurosporine.</title>
        <authorList>
            <person name="Zhou S."/>
            <person name="Huang X."/>
        </authorList>
    </citation>
    <scope>NUCLEOTIDE SEQUENCE [LARGE SCALE GENOMIC DNA]</scope>
    <source>
        <strain evidence="2 3">HNM0071</strain>
    </source>
</reference>
<evidence type="ECO:0000256" key="1">
    <source>
        <dbReference type="SAM" id="MobiDB-lite"/>
    </source>
</evidence>
<proteinExistence type="predicted"/>
<accession>A0ABM6VD99</accession>